<dbReference type="Gene3D" id="3.40.50.1820">
    <property type="entry name" value="alpha/beta hydrolase"/>
    <property type="match status" value="1"/>
</dbReference>
<dbReference type="GO" id="GO:0016787">
    <property type="term" value="F:hydrolase activity"/>
    <property type="evidence" value="ECO:0007669"/>
    <property type="project" value="UniProtKB-KW"/>
</dbReference>
<dbReference type="SUPFAM" id="SSF53474">
    <property type="entry name" value="alpha/beta-Hydrolases"/>
    <property type="match status" value="1"/>
</dbReference>
<organism evidence="3 4">
    <name type="scientific">Streptomyces griseorubiginosus</name>
    <dbReference type="NCBI Taxonomy" id="67304"/>
    <lineage>
        <taxon>Bacteria</taxon>
        <taxon>Bacillati</taxon>
        <taxon>Actinomycetota</taxon>
        <taxon>Actinomycetes</taxon>
        <taxon>Kitasatosporales</taxon>
        <taxon>Streptomycetaceae</taxon>
        <taxon>Streptomyces</taxon>
    </lineage>
</organism>
<dbReference type="Proteomes" id="UP000054375">
    <property type="component" value="Unassembled WGS sequence"/>
</dbReference>
<dbReference type="InterPro" id="IPR029058">
    <property type="entry name" value="AB_hydrolase_fold"/>
</dbReference>
<dbReference type="InterPro" id="IPR013094">
    <property type="entry name" value="AB_hydrolase_3"/>
</dbReference>
<dbReference type="InterPro" id="IPR050300">
    <property type="entry name" value="GDXG_lipolytic_enzyme"/>
</dbReference>
<proteinExistence type="predicted"/>
<gene>
    <name evidence="3" type="ORF">AQJ54_41510</name>
</gene>
<keyword evidence="4" id="KW-1185">Reference proteome</keyword>
<reference evidence="3 4" key="1">
    <citation type="submission" date="2015-10" db="EMBL/GenBank/DDBJ databases">
        <title>Draft genome sequence of Streptomyces griseorubiginosus DSM 40469, type strain for the species Streptomyces griseorubiginosus.</title>
        <authorList>
            <person name="Ruckert C."/>
            <person name="Winkler A."/>
            <person name="Kalinowski J."/>
            <person name="Kampfer P."/>
            <person name="Glaeser S."/>
        </authorList>
    </citation>
    <scope>NUCLEOTIDE SEQUENCE [LARGE SCALE GENOMIC DNA]</scope>
    <source>
        <strain evidence="3 4">DSM 40469</strain>
    </source>
</reference>
<dbReference type="Pfam" id="PF07859">
    <property type="entry name" value="Abhydrolase_3"/>
    <property type="match status" value="1"/>
</dbReference>
<dbReference type="AlphaFoldDB" id="A0A101RMT8"/>
<sequence>MQLDPFLAAKAHLLEGLSWDDHDDPAAAERFAEFELDPAAWVTPPGVVIEDHTIDGPHGPVPLRSYKSPAGQEAVLVWLHGGGFHAGDLEMPESHVVAAELAARAAVTVVTVDYRLARDGVRFPVPVDDAEAAWCWVVDEGFPQAGSYALGGASAGATLALSTTLRQQASARRPDRLLLAYPFAHFPVPALDTASAAAMHLLPSAMRFEPAAIAEVVRNYIGRISHLPAEAIPGAADLSGLPPTSVVLSELDGLRSSGELLLEQLAEVGVATDAHLATGMPHGHLNRTPSLGEVDVSLEFFAGALRDMARMRPTTPRSGERL</sequence>
<name>A0A101RMT8_9ACTN</name>
<accession>A0A101RMT8</accession>
<keyword evidence="1" id="KW-0378">Hydrolase</keyword>
<evidence type="ECO:0000256" key="1">
    <source>
        <dbReference type="ARBA" id="ARBA00022801"/>
    </source>
</evidence>
<comment type="caution">
    <text evidence="3">The sequence shown here is derived from an EMBL/GenBank/DDBJ whole genome shotgun (WGS) entry which is preliminary data.</text>
</comment>
<feature type="domain" description="Alpha/beta hydrolase fold-3" evidence="2">
    <location>
        <begin position="76"/>
        <end position="284"/>
    </location>
</feature>
<dbReference type="RefSeq" id="WP_062246661.1">
    <property type="nucleotide sequence ID" value="NZ_JBPJFL010000001.1"/>
</dbReference>
<evidence type="ECO:0000313" key="4">
    <source>
        <dbReference type="Proteomes" id="UP000054375"/>
    </source>
</evidence>
<protein>
    <submittedName>
        <fullName evidence="3">Acetyl esterase</fullName>
    </submittedName>
</protein>
<dbReference type="PANTHER" id="PTHR48081">
    <property type="entry name" value="AB HYDROLASE SUPERFAMILY PROTEIN C4A8.06C"/>
    <property type="match status" value="1"/>
</dbReference>
<evidence type="ECO:0000313" key="3">
    <source>
        <dbReference type="EMBL" id="KUN58527.1"/>
    </source>
</evidence>
<dbReference type="PANTHER" id="PTHR48081:SF8">
    <property type="entry name" value="ALPHA_BETA HYDROLASE FOLD-3 DOMAIN-CONTAINING PROTEIN-RELATED"/>
    <property type="match status" value="1"/>
</dbReference>
<evidence type="ECO:0000259" key="2">
    <source>
        <dbReference type="Pfam" id="PF07859"/>
    </source>
</evidence>
<dbReference type="EMBL" id="LMWV01000045">
    <property type="protein sequence ID" value="KUN58527.1"/>
    <property type="molecule type" value="Genomic_DNA"/>
</dbReference>